<dbReference type="InterPro" id="IPR000571">
    <property type="entry name" value="Znf_CCCH"/>
</dbReference>
<dbReference type="EMBL" id="BLJY01000004">
    <property type="protein sequence ID" value="GFF15227.1"/>
    <property type="molecule type" value="Genomic_DNA"/>
</dbReference>
<dbReference type="InterPro" id="IPR057654">
    <property type="entry name" value="Znf-CCCH_tandem"/>
</dbReference>
<dbReference type="OrthoDB" id="2270193at2759"/>
<name>A0A5M3YP82_ASPTE</name>
<evidence type="ECO:0000256" key="1">
    <source>
        <dbReference type="ARBA" id="ARBA00022723"/>
    </source>
</evidence>
<dbReference type="Pfam" id="PF25542">
    <property type="entry name" value="zf-CCCH_12"/>
    <property type="match status" value="1"/>
</dbReference>
<sequence>MAILGDSEIQALEGNLGAIVRDSQQHHDNLQNLLQQFHFLLESYNRLKSDYEEEKEAREKYKKLARGQDRNPFVLVLVDGDGYLFREELIKAGADGGINAAALLNDSIKDILHDQIGAQADQCRIMVRIYSNLLGLSKTLARSGLVGHEARSLSPFAASFTRSRDLFDYIDAGDKKEGADFKIREMFRLFADNNQCKHIFFAGCHDTGYLSLLTPYRGKSDRITLLRAAGFHAEFERLGLPIKELPEVFPSHNLMAPTTTPIPTQPAAQSRPVCKHFQKGICRFGNECNKLHVPSSQQLSKPKPTDDTPTRPWSLIKVREQEYFAKYLPRINSKSQDFIAINKDNERLDTYCPMPSPEAWDAYTRRARRHKICNKYQLGGECGNLSCEYDHSQVDSSIVHVMRYIMRQHACPRSGGCRSLKCYLGHLCQKDGCKGTKPCKFDRHAHTLDLQVAQWVTPIEHEHENQHENHPEHEQEQEQEQESVAESPTSDDSLEVNSTTDPNNSFSYLMKDVVF</sequence>
<dbReference type="VEuPathDB" id="FungiDB:ATEG_09154"/>
<feature type="compositionally biased region" description="Polar residues" evidence="4">
    <location>
        <begin position="484"/>
        <end position="503"/>
    </location>
</feature>
<comment type="caution">
    <text evidence="5">The sequence shown here is derived from an EMBL/GenBank/DDBJ whole genome shotgun (WGS) entry which is preliminary data.</text>
</comment>
<dbReference type="Pfam" id="PF25543">
    <property type="entry name" value="zf-CCCH_tandem"/>
    <property type="match status" value="1"/>
</dbReference>
<evidence type="ECO:0000313" key="6">
    <source>
        <dbReference type="Proteomes" id="UP000452235"/>
    </source>
</evidence>
<organism evidence="5 6">
    <name type="scientific">Aspergillus terreus</name>
    <dbReference type="NCBI Taxonomy" id="33178"/>
    <lineage>
        <taxon>Eukaryota</taxon>
        <taxon>Fungi</taxon>
        <taxon>Dikarya</taxon>
        <taxon>Ascomycota</taxon>
        <taxon>Pezizomycotina</taxon>
        <taxon>Eurotiomycetes</taxon>
        <taxon>Eurotiomycetidae</taxon>
        <taxon>Eurotiales</taxon>
        <taxon>Aspergillaceae</taxon>
        <taxon>Aspergillus</taxon>
        <taxon>Aspergillus subgen. Circumdati</taxon>
    </lineage>
</organism>
<evidence type="ECO:0000256" key="3">
    <source>
        <dbReference type="ARBA" id="ARBA00022833"/>
    </source>
</evidence>
<feature type="compositionally biased region" description="Basic and acidic residues" evidence="4">
    <location>
        <begin position="462"/>
        <end position="476"/>
    </location>
</feature>
<protein>
    <submittedName>
        <fullName evidence="5">C-x8-C-x5-C-x3-H type zinc finger protein</fullName>
    </submittedName>
</protein>
<dbReference type="AlphaFoldDB" id="A0A5M3YP82"/>
<dbReference type="SMART" id="SM00356">
    <property type="entry name" value="ZnF_C3H1"/>
    <property type="match status" value="2"/>
</dbReference>
<dbReference type="GO" id="GO:0008270">
    <property type="term" value="F:zinc ion binding"/>
    <property type="evidence" value="ECO:0007669"/>
    <property type="project" value="UniProtKB-KW"/>
</dbReference>
<dbReference type="Gene3D" id="4.10.1000.10">
    <property type="entry name" value="Zinc finger, CCCH-type"/>
    <property type="match status" value="1"/>
</dbReference>
<dbReference type="Pfam" id="PF18044">
    <property type="entry name" value="zf-CCCH_4"/>
    <property type="match status" value="1"/>
</dbReference>
<dbReference type="Proteomes" id="UP000452235">
    <property type="component" value="Unassembled WGS sequence"/>
</dbReference>
<keyword evidence="1" id="KW-0479">Metal-binding</keyword>
<dbReference type="InterPro" id="IPR041367">
    <property type="entry name" value="Znf-CCCH_4"/>
</dbReference>
<dbReference type="PANTHER" id="PTHR37543">
    <property type="entry name" value="CCCH ZINC FINGER DNA BINDING PROTEIN (AFU_ORTHOLOGUE AFUA_5G12760)"/>
    <property type="match status" value="1"/>
</dbReference>
<evidence type="ECO:0000256" key="4">
    <source>
        <dbReference type="SAM" id="MobiDB-lite"/>
    </source>
</evidence>
<keyword evidence="6" id="KW-1185">Reference proteome</keyword>
<dbReference type="PROSITE" id="PS50103">
    <property type="entry name" value="ZF_C3H1"/>
    <property type="match status" value="1"/>
</dbReference>
<feature type="region of interest" description="Disordered" evidence="4">
    <location>
        <begin position="462"/>
        <end position="503"/>
    </location>
</feature>
<keyword evidence="3" id="KW-0862">Zinc</keyword>
<dbReference type="InterPro" id="IPR057683">
    <property type="entry name" value="DUF7923"/>
</dbReference>
<reference evidence="5 6" key="1">
    <citation type="submission" date="2020-01" db="EMBL/GenBank/DDBJ databases">
        <title>Aspergillus terreus IFO 6365 whole genome shotgun sequence.</title>
        <authorList>
            <person name="Kanamasa S."/>
            <person name="Takahashi H."/>
        </authorList>
    </citation>
    <scope>NUCLEOTIDE SEQUENCE [LARGE SCALE GENOMIC DNA]</scope>
    <source>
        <strain evidence="5 6">IFO 6365</strain>
    </source>
</reference>
<evidence type="ECO:0000313" key="5">
    <source>
        <dbReference type="EMBL" id="GFF15227.1"/>
    </source>
</evidence>
<gene>
    <name evidence="5" type="ORF">ATEIFO6365_0004034600</name>
</gene>
<accession>A0A5M3YP82</accession>
<evidence type="ECO:0000256" key="2">
    <source>
        <dbReference type="ARBA" id="ARBA00022771"/>
    </source>
</evidence>
<dbReference type="PANTHER" id="PTHR37543:SF1">
    <property type="entry name" value="CCCH ZINC FINGER DNA BINDING PROTEIN (AFU_ORTHOLOGUE AFUA_5G12760)"/>
    <property type="match status" value="1"/>
</dbReference>
<keyword evidence="2" id="KW-0863">Zinc-finger</keyword>
<proteinExistence type="predicted"/>
<dbReference type="Pfam" id="PF25540">
    <property type="entry name" value="DUF7923"/>
    <property type="match status" value="1"/>
</dbReference>